<reference evidence="1 2" key="1">
    <citation type="submission" date="2023-07" db="EMBL/GenBank/DDBJ databases">
        <title>Sorghum-associated microbial communities from plants grown in Nebraska, USA.</title>
        <authorList>
            <person name="Schachtman D."/>
        </authorList>
    </citation>
    <scope>NUCLEOTIDE SEQUENCE [LARGE SCALE GENOMIC DNA]</scope>
    <source>
        <strain evidence="1 2">DS1001</strain>
    </source>
</reference>
<name>A0AAJ1SVM0_9MICC</name>
<dbReference type="AlphaFoldDB" id="A0AAJ1SVM0"/>
<gene>
    <name evidence="1" type="ORF">J2T23_000461</name>
</gene>
<comment type="caution">
    <text evidence="1">The sequence shown here is derived from an EMBL/GenBank/DDBJ whole genome shotgun (WGS) entry which is preliminary data.</text>
</comment>
<keyword evidence="2" id="KW-1185">Reference proteome</keyword>
<organism evidence="1 2">
    <name type="scientific">Pseudarthrobacter niigatensis</name>
    <dbReference type="NCBI Taxonomy" id="369935"/>
    <lineage>
        <taxon>Bacteria</taxon>
        <taxon>Bacillati</taxon>
        <taxon>Actinomycetota</taxon>
        <taxon>Actinomycetes</taxon>
        <taxon>Micrococcales</taxon>
        <taxon>Micrococcaceae</taxon>
        <taxon>Pseudarthrobacter</taxon>
    </lineage>
</organism>
<dbReference type="RefSeq" id="WP_307356746.1">
    <property type="nucleotide sequence ID" value="NZ_JAUSTB010000001.1"/>
</dbReference>
<accession>A0AAJ1SVM0</accession>
<sequence length="167" mass="18037">MGETLNFRRDVLAGRLMNVAEFTHAHWFFGNLYELLVKVPHRVAGAEASSELSRSPFGAGSPGRYYAPVAPLNAPAAIGALIVGWDRPSARVSLIVGAASSAAGAAATAYILRYLNPRLFFSPHPLPDDQRGPLLARWYRIHSLRLAASAVALAAFHHARTVALRAR</sequence>
<dbReference type="EMBL" id="JAUSTB010000001">
    <property type="protein sequence ID" value="MDQ0144587.1"/>
    <property type="molecule type" value="Genomic_DNA"/>
</dbReference>
<proteinExistence type="predicted"/>
<evidence type="ECO:0000313" key="1">
    <source>
        <dbReference type="EMBL" id="MDQ0144587.1"/>
    </source>
</evidence>
<protein>
    <recommendedName>
        <fullName evidence="3">DUF1772 domain-containing protein</fullName>
    </recommendedName>
</protein>
<dbReference type="Proteomes" id="UP001239267">
    <property type="component" value="Unassembled WGS sequence"/>
</dbReference>
<evidence type="ECO:0008006" key="3">
    <source>
        <dbReference type="Google" id="ProtNLM"/>
    </source>
</evidence>
<evidence type="ECO:0000313" key="2">
    <source>
        <dbReference type="Proteomes" id="UP001239267"/>
    </source>
</evidence>